<reference evidence="1 2" key="1">
    <citation type="submission" date="2016-10" db="EMBL/GenBank/DDBJ databases">
        <authorList>
            <person name="de Groot N.N."/>
        </authorList>
    </citation>
    <scope>NUCLEOTIDE SEQUENCE [LARGE SCALE GENOMIC DNA]</scope>
    <source>
        <strain evidence="1 2">DSM 2179</strain>
    </source>
</reference>
<proteinExistence type="predicted"/>
<dbReference type="STRING" id="84035.SAMN05660742_10679"/>
<dbReference type="AlphaFoldDB" id="A0A1H6YF40"/>
<accession>A0A1H6YF40</accession>
<evidence type="ECO:0000313" key="1">
    <source>
        <dbReference type="EMBL" id="SEJ35365.1"/>
    </source>
</evidence>
<dbReference type="Proteomes" id="UP000199662">
    <property type="component" value="Unassembled WGS sequence"/>
</dbReference>
<organism evidence="1 2">
    <name type="scientific">Propionispira arboris</name>
    <dbReference type="NCBI Taxonomy" id="84035"/>
    <lineage>
        <taxon>Bacteria</taxon>
        <taxon>Bacillati</taxon>
        <taxon>Bacillota</taxon>
        <taxon>Negativicutes</taxon>
        <taxon>Selenomonadales</taxon>
        <taxon>Selenomonadaceae</taxon>
        <taxon>Propionispira</taxon>
    </lineage>
</organism>
<dbReference type="EMBL" id="FNZK01000006">
    <property type="protein sequence ID" value="SEJ35365.1"/>
    <property type="molecule type" value="Genomic_DNA"/>
</dbReference>
<protein>
    <submittedName>
        <fullName evidence="1">Uncharacterized protein</fullName>
    </submittedName>
</protein>
<keyword evidence="2" id="KW-1185">Reference proteome</keyword>
<sequence length="135" mass="15091">MADEEKYLGRVYFDAATVDDEMLKDCILQKHIAKSSKYIEDLAESLNVDIDEILDPTPFKIAELAESYALMETAKKQSMMNTTGTAEGADSYELKRRVYASEVNRLEAQITADTFTGGKSASRRTFPMSAPVYRG</sequence>
<dbReference type="RefSeq" id="WP_091830651.1">
    <property type="nucleotide sequence ID" value="NZ_FNZK01000006.1"/>
</dbReference>
<gene>
    <name evidence="1" type="ORF">SAMN05660742_10679</name>
</gene>
<name>A0A1H6YF40_9FIRM</name>
<evidence type="ECO:0000313" key="2">
    <source>
        <dbReference type="Proteomes" id="UP000199662"/>
    </source>
</evidence>